<keyword evidence="3 6" id="KW-0812">Transmembrane</keyword>
<keyword evidence="5 6" id="KW-0472">Membrane</keyword>
<evidence type="ECO:0000256" key="1">
    <source>
        <dbReference type="ARBA" id="ARBA00004651"/>
    </source>
</evidence>
<protein>
    <submittedName>
        <fullName evidence="8">Patched family protein</fullName>
    </submittedName>
</protein>
<feature type="transmembrane region" description="Helical" evidence="6">
    <location>
        <begin position="695"/>
        <end position="719"/>
    </location>
</feature>
<dbReference type="RefSeq" id="WP_012925763.1">
    <property type="nucleotide sequence ID" value="NC_013730.1"/>
</dbReference>
<dbReference type="Gene3D" id="1.20.1640.10">
    <property type="entry name" value="Multidrug efflux transporter AcrB transmembrane domain"/>
    <property type="match status" value="2"/>
</dbReference>
<dbReference type="AlphaFoldDB" id="D2QKX3"/>
<evidence type="ECO:0000256" key="6">
    <source>
        <dbReference type="SAM" id="Phobius"/>
    </source>
</evidence>
<evidence type="ECO:0000256" key="3">
    <source>
        <dbReference type="ARBA" id="ARBA00022692"/>
    </source>
</evidence>
<dbReference type="InterPro" id="IPR004869">
    <property type="entry name" value="MMPL_dom"/>
</dbReference>
<dbReference type="eggNOG" id="COG1033">
    <property type="taxonomic scope" value="Bacteria"/>
</dbReference>
<evidence type="ECO:0000259" key="7">
    <source>
        <dbReference type="PROSITE" id="PS50156"/>
    </source>
</evidence>
<dbReference type="Pfam" id="PF03176">
    <property type="entry name" value="MMPL"/>
    <property type="match status" value="2"/>
</dbReference>
<evidence type="ECO:0000313" key="8">
    <source>
        <dbReference type="EMBL" id="ADB37212.1"/>
    </source>
</evidence>
<accession>D2QKX3</accession>
<dbReference type="PANTHER" id="PTHR33406:SF12">
    <property type="entry name" value="BLR2997 PROTEIN"/>
    <property type="match status" value="1"/>
</dbReference>
<feature type="transmembrane region" description="Helical" evidence="6">
    <location>
        <begin position="764"/>
        <end position="788"/>
    </location>
</feature>
<dbReference type="Proteomes" id="UP000002028">
    <property type="component" value="Chromosome"/>
</dbReference>
<dbReference type="EMBL" id="CP001769">
    <property type="protein sequence ID" value="ADB37212.1"/>
    <property type="molecule type" value="Genomic_DNA"/>
</dbReference>
<evidence type="ECO:0000256" key="4">
    <source>
        <dbReference type="ARBA" id="ARBA00022989"/>
    </source>
</evidence>
<feature type="transmembrane region" description="Helical" evidence="6">
    <location>
        <begin position="265"/>
        <end position="284"/>
    </location>
</feature>
<organism evidence="8 9">
    <name type="scientific">Spirosoma linguale (strain ATCC 33905 / DSM 74 / LMG 10896 / Claus 1)</name>
    <dbReference type="NCBI Taxonomy" id="504472"/>
    <lineage>
        <taxon>Bacteria</taxon>
        <taxon>Pseudomonadati</taxon>
        <taxon>Bacteroidota</taxon>
        <taxon>Cytophagia</taxon>
        <taxon>Cytophagales</taxon>
        <taxon>Cytophagaceae</taxon>
        <taxon>Spirosoma</taxon>
    </lineage>
</organism>
<feature type="transmembrane region" description="Helical" evidence="6">
    <location>
        <begin position="794"/>
        <end position="820"/>
    </location>
</feature>
<evidence type="ECO:0000313" key="9">
    <source>
        <dbReference type="Proteomes" id="UP000002028"/>
    </source>
</evidence>
<feature type="domain" description="SSD" evidence="7">
    <location>
        <begin position="289"/>
        <end position="416"/>
    </location>
</feature>
<keyword evidence="2" id="KW-1003">Cell membrane</keyword>
<sequence>MGFTAPAILWGKRWAYSSYATVFPYLADLFRVHSGMIWHRIASFILTNRIVLLVAVLLGTVFMGYQASRVKLSYELAKILPVTDPDYQRYEAFKSRFGQDGSVMVLAIETDSMYQLGFFNDWYALGQKIRRIEGIKDVVSNANLVGVTRDDSAHTFRVRPLISGPLTSQSGLDSLKARIASLPFYRGLVTDSSGRAHLMAITFDQKVVNTKNRISLVRRVEAVADSFGRQHQLVSSMASPSDGTVHMSGMPYIRTEFTAKVSKEMFLFLGLAFLVTALILFYFFRSFTVVLAALAVVGVGVIWATGYIVLLGYDITLLTGLIPPLIIVIGVPNVIFLLNRYHEELNRHRSQHEALMIATEKVGETTFFANITTSIGFFVFYFTGSPLLVQFGLVSAFGIMTTYAVSLILTPIIFSYLKQPSPKQRGHLERKQVSGFLTWVNHLVRTRRTAIYTFIGILTAISIVGALQINPIGFIVDDLPKNDPIYTDLKFIESRFKGVMPFEVSIDTKRAGRVLTPQTLTKIKLLEREFNKYGEFTRPLSLVEAVKFLYQAYRGGDPKYFALPGALELNQLASYAPQLKGAKNAGGGLAFKAYLDSTYRYTRVSFQMPDVGTVRTTQLLKELQPKADSIFNIDRTTGKRVAADEAYDVHITGNSVVFTRGNDYLLKNLAESTVLAILLVSVILIILLRDVRLSLIAILPSVVPLIVTAGIMGFCGIHLKPSTILIFSIAFGISSDGTIYFITKYRDELRNQKMTLDRAVSETIRYTGISMFYTAMILFAGFAIFAASTFQGTVALGILVSITLLMGMASNLILLPAFLLTVDKRRKRKDV</sequence>
<feature type="transmembrane region" description="Helical" evidence="6">
    <location>
        <begin position="669"/>
        <end position="688"/>
    </location>
</feature>
<dbReference type="InterPro" id="IPR050545">
    <property type="entry name" value="Mycobact_MmpL"/>
</dbReference>
<proteinExistence type="predicted"/>
<dbReference type="STRING" id="504472.Slin_1161"/>
<feature type="transmembrane region" description="Helical" evidence="6">
    <location>
        <begin position="289"/>
        <end position="309"/>
    </location>
</feature>
<dbReference type="SUPFAM" id="SSF82866">
    <property type="entry name" value="Multidrug efflux transporter AcrB transmembrane domain"/>
    <property type="match status" value="2"/>
</dbReference>
<dbReference type="InterPro" id="IPR000731">
    <property type="entry name" value="SSD"/>
</dbReference>
<evidence type="ECO:0000256" key="2">
    <source>
        <dbReference type="ARBA" id="ARBA00022475"/>
    </source>
</evidence>
<dbReference type="GO" id="GO:0005886">
    <property type="term" value="C:plasma membrane"/>
    <property type="evidence" value="ECO:0007669"/>
    <property type="project" value="UniProtKB-SubCell"/>
</dbReference>
<keyword evidence="4 6" id="KW-1133">Transmembrane helix</keyword>
<dbReference type="HOGENOM" id="CLU_008861_1_0_10"/>
<feature type="transmembrane region" description="Helical" evidence="6">
    <location>
        <begin position="388"/>
        <end position="417"/>
    </location>
</feature>
<comment type="subcellular location">
    <subcellularLocation>
        <location evidence="1">Cell membrane</location>
        <topology evidence="1">Multi-pass membrane protein</topology>
    </subcellularLocation>
</comment>
<dbReference type="PANTHER" id="PTHR33406">
    <property type="entry name" value="MEMBRANE PROTEIN MJ1562-RELATED"/>
    <property type="match status" value="1"/>
</dbReference>
<feature type="transmembrane region" description="Helical" evidence="6">
    <location>
        <begin position="321"/>
        <end position="341"/>
    </location>
</feature>
<gene>
    <name evidence="8" type="ordered locus">Slin_1161</name>
</gene>
<feature type="domain" description="SSD" evidence="7">
    <location>
        <begin position="693"/>
        <end position="821"/>
    </location>
</feature>
<feature type="transmembrane region" description="Helical" evidence="6">
    <location>
        <begin position="450"/>
        <end position="469"/>
    </location>
</feature>
<evidence type="ECO:0000256" key="5">
    <source>
        <dbReference type="ARBA" id="ARBA00023136"/>
    </source>
</evidence>
<feature type="transmembrane region" description="Helical" evidence="6">
    <location>
        <begin position="41"/>
        <end position="65"/>
    </location>
</feature>
<dbReference type="KEGG" id="sli:Slin_1161"/>
<feature type="transmembrane region" description="Helical" evidence="6">
    <location>
        <begin position="362"/>
        <end position="382"/>
    </location>
</feature>
<keyword evidence="9" id="KW-1185">Reference proteome</keyword>
<name>D2QKX3_SPILD</name>
<dbReference type="PROSITE" id="PS50156">
    <property type="entry name" value="SSD"/>
    <property type="match status" value="2"/>
</dbReference>
<feature type="transmembrane region" description="Helical" evidence="6">
    <location>
        <begin position="725"/>
        <end position="743"/>
    </location>
</feature>
<reference evidence="8 9" key="1">
    <citation type="journal article" date="2010" name="Stand. Genomic Sci.">
        <title>Complete genome sequence of Spirosoma linguale type strain (1).</title>
        <authorList>
            <person name="Lail K."/>
            <person name="Sikorski J."/>
            <person name="Saunders E."/>
            <person name="Lapidus A."/>
            <person name="Glavina Del Rio T."/>
            <person name="Copeland A."/>
            <person name="Tice H."/>
            <person name="Cheng J.-F."/>
            <person name="Lucas S."/>
            <person name="Nolan M."/>
            <person name="Bruce D."/>
            <person name="Goodwin L."/>
            <person name="Pitluck S."/>
            <person name="Ivanova N."/>
            <person name="Mavromatis K."/>
            <person name="Ovchinnikova G."/>
            <person name="Pati A."/>
            <person name="Chen A."/>
            <person name="Palaniappan K."/>
            <person name="Land M."/>
            <person name="Hauser L."/>
            <person name="Chang Y.-J."/>
            <person name="Jeffries C.D."/>
            <person name="Chain P."/>
            <person name="Brettin T."/>
            <person name="Detter J.C."/>
            <person name="Schuetze A."/>
            <person name="Rohde M."/>
            <person name="Tindall B.J."/>
            <person name="Goeker M."/>
            <person name="Bristow J."/>
            <person name="Eisen J.A."/>
            <person name="Markowitz V."/>
            <person name="Hugenholtz P."/>
            <person name="Kyrpides N.C."/>
            <person name="Klenk H.-P."/>
            <person name="Chen F."/>
        </authorList>
    </citation>
    <scope>NUCLEOTIDE SEQUENCE [LARGE SCALE GENOMIC DNA]</scope>
    <source>
        <strain evidence="9">ATCC 33905 / DSM 74 / LMG 10896 / Claus 1</strain>
    </source>
</reference>